<dbReference type="PANTHER" id="PTHR38104">
    <property type="match status" value="1"/>
</dbReference>
<evidence type="ECO:0000313" key="2">
    <source>
        <dbReference type="EMBL" id="SUZ85956.1"/>
    </source>
</evidence>
<dbReference type="EMBL" id="UINC01001659">
    <property type="protein sequence ID" value="SUZ85956.1"/>
    <property type="molecule type" value="Genomic_DNA"/>
</dbReference>
<sequence length="189" mass="21243">MSQFEKETLSALLDNEADDLELRRLLKSIERNPELAETWERYCLEQSLMHNPATPVDSGLAARVQQQIQNEPALSARGHSFSGWQQTFSKLAIAASVAIIFVFAFQGSFNNPVGPSLVDQKYSSPEQDTLQPNASLVAESVSFEVDPEAQERLLEYIESMSFDEDKPVRVEPIQDSPLYRLVNELQAKP</sequence>
<dbReference type="InterPro" id="IPR052383">
    <property type="entry name" value="Anti-sigma-E_RseA-like"/>
</dbReference>
<proteinExistence type="predicted"/>
<dbReference type="Gene3D" id="1.10.10.880">
    <property type="entry name" value="Anti sigma-E protein RseA, N-terminal domain"/>
    <property type="match status" value="1"/>
</dbReference>
<reference evidence="2" key="1">
    <citation type="submission" date="2018-05" db="EMBL/GenBank/DDBJ databases">
        <authorList>
            <person name="Lanie J.A."/>
            <person name="Ng W.-L."/>
            <person name="Kazmierczak K.M."/>
            <person name="Andrzejewski T.M."/>
            <person name="Davidsen T.M."/>
            <person name="Wayne K.J."/>
            <person name="Tettelin H."/>
            <person name="Glass J.I."/>
            <person name="Rusch D."/>
            <person name="Podicherti R."/>
            <person name="Tsui H.-C.T."/>
            <person name="Winkler M.E."/>
        </authorList>
    </citation>
    <scope>NUCLEOTIDE SEQUENCE</scope>
</reference>
<dbReference type="Pfam" id="PF03872">
    <property type="entry name" value="RseA_N"/>
    <property type="match status" value="1"/>
</dbReference>
<dbReference type="InterPro" id="IPR036147">
    <property type="entry name" value="Anti-sigma_E_RseA_N_sf"/>
</dbReference>
<gene>
    <name evidence="2" type="ORF">METZ01_LOCUS38810</name>
</gene>
<feature type="domain" description="Anti sigma-E protein RseA N-terminal" evidence="1">
    <location>
        <begin position="6"/>
        <end position="77"/>
    </location>
</feature>
<accession>A0A381R2J6</accession>
<dbReference type="CDD" id="cd16328">
    <property type="entry name" value="RseA_N"/>
    <property type="match status" value="1"/>
</dbReference>
<organism evidence="2">
    <name type="scientific">marine metagenome</name>
    <dbReference type="NCBI Taxonomy" id="408172"/>
    <lineage>
        <taxon>unclassified sequences</taxon>
        <taxon>metagenomes</taxon>
        <taxon>ecological metagenomes</taxon>
    </lineage>
</organism>
<dbReference type="AlphaFoldDB" id="A0A381R2J6"/>
<dbReference type="GO" id="GO:0016989">
    <property type="term" value="F:sigma factor antagonist activity"/>
    <property type="evidence" value="ECO:0007669"/>
    <property type="project" value="InterPro"/>
</dbReference>
<dbReference type="InterPro" id="IPR005572">
    <property type="entry name" value="Anti-sigma_E_RseA_N"/>
</dbReference>
<evidence type="ECO:0000259" key="1">
    <source>
        <dbReference type="Pfam" id="PF03872"/>
    </source>
</evidence>
<protein>
    <recommendedName>
        <fullName evidence="1">Anti sigma-E protein RseA N-terminal domain-containing protein</fullName>
    </recommendedName>
</protein>
<name>A0A381R2J6_9ZZZZ</name>
<dbReference type="SUPFAM" id="SSF89069">
    <property type="entry name" value="N-terminal, cytoplasmic domain of anti-sigmaE factor RseA"/>
    <property type="match status" value="1"/>
</dbReference>
<dbReference type="PANTHER" id="PTHR38104:SF1">
    <property type="entry name" value="ANTI-SIGMA-E FACTOR RSEA"/>
    <property type="match status" value="1"/>
</dbReference>